<gene>
    <name evidence="3" type="ordered locus">MycrhN_2871</name>
</gene>
<name>G8RJ68_MYCRN</name>
<evidence type="ECO:0000313" key="3">
    <source>
        <dbReference type="EMBL" id="AEV73438.1"/>
    </source>
</evidence>
<reference evidence="3 4" key="1">
    <citation type="submission" date="2011-12" db="EMBL/GenBank/DDBJ databases">
        <title>Complete sequence of Mycobacterium rhodesiae NBB3.</title>
        <authorList>
            <consortium name="US DOE Joint Genome Institute"/>
            <person name="Lucas S."/>
            <person name="Han J."/>
            <person name="Lapidus A."/>
            <person name="Cheng J.-F."/>
            <person name="Goodwin L."/>
            <person name="Pitluck S."/>
            <person name="Peters L."/>
            <person name="Mikhailova N."/>
            <person name="Gu W."/>
            <person name="Detter J.C."/>
            <person name="Han C."/>
            <person name="Tapia R."/>
            <person name="Land M."/>
            <person name="Hauser L."/>
            <person name="Kyrpides N."/>
            <person name="Ivanova N."/>
            <person name="Pagani I."/>
            <person name="Mattes T."/>
            <person name="Holmes A."/>
            <person name="Rutledge P."/>
            <person name="Paulsen I."/>
            <person name="Coleman N."/>
            <person name="Woyke T."/>
        </authorList>
    </citation>
    <scope>NUCLEOTIDE SEQUENCE [LARGE SCALE GENOMIC DNA]</scope>
    <source>
        <strain evidence="3 4">NBB3</strain>
    </source>
</reference>
<dbReference type="AlphaFoldDB" id="G8RJ68"/>
<keyword evidence="2" id="KW-0812">Transmembrane</keyword>
<dbReference type="eggNOG" id="ENOG5032F1M">
    <property type="taxonomic scope" value="Bacteria"/>
</dbReference>
<dbReference type="Proteomes" id="UP000005442">
    <property type="component" value="Chromosome"/>
</dbReference>
<dbReference type="PATRIC" id="fig|710685.3.peg.2862"/>
<sequence>MGTEQFADPESGTDWQDTEGYGSERQTPPPPRIDATVRAPLDYAYTAIDIMAALPRSQAVDADALPADLQRKARAHGDDLENIVESEELTTRHRRDLVWTEIARAGRFVEPIAKYGVPAAAGIAVVLMVGQWWRHDGATVVEILAASNPFGYLAIAVGTAALLVRFARRRAATAPHWVYTDDELATLDAASIDWPAVPEDLDRYANGEALRREWHNRWMSRIQPGGAALVWREPHLVAVATLLGRDIRSSPAWNSDLLDIHRVRIDLERTLDDIYLRAHRIWRARANLVPPPSKDPADVVARRNAEITDAAGDAWNTLVTLVRQLQDYRKSLTPVDAIFAEIRALQQSSLRITDDAVRQLHVDAAGNTLHTGAVGAATVELADLNANLAARLSTLRQSLTATTNGLVLRAP</sequence>
<evidence type="ECO:0000256" key="1">
    <source>
        <dbReference type="SAM" id="MobiDB-lite"/>
    </source>
</evidence>
<proteinExistence type="predicted"/>
<keyword evidence="2" id="KW-0472">Membrane</keyword>
<dbReference type="OrthoDB" id="4760423at2"/>
<keyword evidence="4" id="KW-1185">Reference proteome</keyword>
<dbReference type="KEGG" id="mrh:MycrhN_2871"/>
<accession>G8RJ68</accession>
<dbReference type="EMBL" id="CP003169">
    <property type="protein sequence ID" value="AEV73438.1"/>
    <property type="molecule type" value="Genomic_DNA"/>
</dbReference>
<evidence type="ECO:0000256" key="2">
    <source>
        <dbReference type="SAM" id="Phobius"/>
    </source>
</evidence>
<keyword evidence="2" id="KW-1133">Transmembrane helix</keyword>
<evidence type="ECO:0000313" key="4">
    <source>
        <dbReference type="Proteomes" id="UP000005442"/>
    </source>
</evidence>
<dbReference type="STRING" id="710685.MycrhN_2871"/>
<feature type="transmembrane region" description="Helical" evidence="2">
    <location>
        <begin position="150"/>
        <end position="167"/>
    </location>
</feature>
<feature type="region of interest" description="Disordered" evidence="1">
    <location>
        <begin position="1"/>
        <end position="34"/>
    </location>
</feature>
<organism evidence="3 4">
    <name type="scientific">Mycolicibacterium rhodesiae (strain NBB3)</name>
    <name type="common">Mycobacterium rhodesiae</name>
    <dbReference type="NCBI Taxonomy" id="710685"/>
    <lineage>
        <taxon>Bacteria</taxon>
        <taxon>Bacillati</taxon>
        <taxon>Actinomycetota</taxon>
        <taxon>Actinomycetes</taxon>
        <taxon>Mycobacteriales</taxon>
        <taxon>Mycobacteriaceae</taxon>
        <taxon>Mycolicibacterium</taxon>
    </lineage>
</organism>
<feature type="transmembrane region" description="Helical" evidence="2">
    <location>
        <begin position="112"/>
        <end position="130"/>
    </location>
</feature>
<dbReference type="HOGENOM" id="CLU_672363_0_0_11"/>
<protein>
    <submittedName>
        <fullName evidence="3">Uncharacterized protein</fullName>
    </submittedName>
</protein>